<gene>
    <name evidence="2" type="ORF">K7432_010576</name>
</gene>
<organism evidence="2 3">
    <name type="scientific">Basidiobolus ranarum</name>
    <dbReference type="NCBI Taxonomy" id="34480"/>
    <lineage>
        <taxon>Eukaryota</taxon>
        <taxon>Fungi</taxon>
        <taxon>Fungi incertae sedis</taxon>
        <taxon>Zoopagomycota</taxon>
        <taxon>Entomophthoromycotina</taxon>
        <taxon>Basidiobolomycetes</taxon>
        <taxon>Basidiobolales</taxon>
        <taxon>Basidiobolaceae</taxon>
        <taxon>Basidiobolus</taxon>
    </lineage>
</organism>
<proteinExistence type="predicted"/>
<evidence type="ECO:0000256" key="1">
    <source>
        <dbReference type="SAM" id="Phobius"/>
    </source>
</evidence>
<accession>A0ABR2VV79</accession>
<feature type="transmembrane region" description="Helical" evidence="1">
    <location>
        <begin position="20"/>
        <end position="38"/>
    </location>
</feature>
<feature type="transmembrane region" description="Helical" evidence="1">
    <location>
        <begin position="75"/>
        <end position="96"/>
    </location>
</feature>
<evidence type="ECO:0000313" key="2">
    <source>
        <dbReference type="EMBL" id="KAK9703744.1"/>
    </source>
</evidence>
<name>A0ABR2VV79_9FUNG</name>
<comment type="caution">
    <text evidence="2">The sequence shown here is derived from an EMBL/GenBank/DDBJ whole genome shotgun (WGS) entry which is preliminary data.</text>
</comment>
<keyword evidence="1" id="KW-1133">Transmembrane helix</keyword>
<evidence type="ECO:0000313" key="3">
    <source>
        <dbReference type="Proteomes" id="UP001479436"/>
    </source>
</evidence>
<keyword evidence="3" id="KW-1185">Reference proteome</keyword>
<keyword evidence="1" id="KW-0812">Transmembrane</keyword>
<protein>
    <submittedName>
        <fullName evidence="2">Uncharacterized protein</fullName>
    </submittedName>
</protein>
<dbReference type="Proteomes" id="UP001479436">
    <property type="component" value="Unassembled WGS sequence"/>
</dbReference>
<dbReference type="EMBL" id="JASJQH010007613">
    <property type="protein sequence ID" value="KAK9703744.1"/>
    <property type="molecule type" value="Genomic_DNA"/>
</dbReference>
<sequence length="104" mass="11571">MDATKSLYDSLHFADNTNVRSSFIALFTFWIIWALLLLTEHGMGFIHDDAPATSTTATTKRFAGSRNNLTRAQKVARNLFITMLWMLTASTLGLGLTRGSMILT</sequence>
<reference evidence="2 3" key="1">
    <citation type="submission" date="2023-04" db="EMBL/GenBank/DDBJ databases">
        <title>Genome of Basidiobolus ranarum AG-B5.</title>
        <authorList>
            <person name="Stajich J.E."/>
            <person name="Carter-House D."/>
            <person name="Gryganskyi A."/>
        </authorList>
    </citation>
    <scope>NUCLEOTIDE SEQUENCE [LARGE SCALE GENOMIC DNA]</scope>
    <source>
        <strain evidence="2 3">AG-B5</strain>
    </source>
</reference>
<keyword evidence="1" id="KW-0472">Membrane</keyword>
<feature type="non-terminal residue" evidence="2">
    <location>
        <position position="104"/>
    </location>
</feature>